<evidence type="ECO:0000256" key="10">
    <source>
        <dbReference type="ARBA" id="ARBA00022840"/>
    </source>
</evidence>
<organism evidence="17 18">
    <name type="scientific">Halobacillus naozhouensis</name>
    <dbReference type="NCBI Taxonomy" id="554880"/>
    <lineage>
        <taxon>Bacteria</taxon>
        <taxon>Bacillati</taxon>
        <taxon>Bacillota</taxon>
        <taxon>Bacilli</taxon>
        <taxon>Bacillales</taxon>
        <taxon>Bacillaceae</taxon>
        <taxon>Halobacillus</taxon>
    </lineage>
</organism>
<evidence type="ECO:0000256" key="8">
    <source>
        <dbReference type="ARBA" id="ARBA00022741"/>
    </source>
</evidence>
<keyword evidence="13 14" id="KW-0472">Membrane</keyword>
<evidence type="ECO:0000259" key="16">
    <source>
        <dbReference type="PROSITE" id="PS50885"/>
    </source>
</evidence>
<accession>A0ABY8IXI7</accession>
<dbReference type="SMART" id="SM00387">
    <property type="entry name" value="HATPase_c"/>
    <property type="match status" value="1"/>
</dbReference>
<feature type="transmembrane region" description="Helical" evidence="14">
    <location>
        <begin position="151"/>
        <end position="175"/>
    </location>
</feature>
<evidence type="ECO:0000256" key="6">
    <source>
        <dbReference type="ARBA" id="ARBA00022679"/>
    </source>
</evidence>
<evidence type="ECO:0000256" key="14">
    <source>
        <dbReference type="SAM" id="Phobius"/>
    </source>
</evidence>
<dbReference type="Gene3D" id="6.10.340.10">
    <property type="match status" value="1"/>
</dbReference>
<sequence>MKLLYQLNAAFTAIIIVIMSLTAFFIYSLLMDLLVQDELRQLEGRAEVLKNIANEQNPSERVAQLSKFIQDSNFPMLLFDRYGEEVLFSTLPAETAKTWVENYDGELIEEEVWESHRGESYVVYDLGFEPSSSGMILVIATPFDDLQVVQAIFAGRMIGVFFIGLMLAIIMGYFLTKKLVTPLTRLKQEVKKIEKRQFSQVQTVKASGEIKEVEQSVRQMAYELERYITSQKQFFQNASHELKTPLMAIQGYAEGIRDGVFEKEAAEKGLTVVVSETERLKKIVNEMILLAKLDSNEDVYHAEETNVIDVINQAKDRLVPLARERDIELRLEADGTFHTFVDRERILQAFINMIGNGVRHANHEVILRSYIEGDVLRVLVTDDGDGIPEELLPHLFERFIKGKQGETGLGLAISRAIVQRSGGTIQAYNNESQNGATFEMKLTKRMSSDEK</sequence>
<protein>
    <recommendedName>
        <fullName evidence="3">histidine kinase</fullName>
        <ecNumber evidence="3">2.7.13.3</ecNumber>
    </recommendedName>
</protein>
<feature type="transmembrane region" description="Helical" evidence="14">
    <location>
        <begin position="7"/>
        <end position="30"/>
    </location>
</feature>
<reference evidence="17 18" key="1">
    <citation type="submission" date="2023-04" db="EMBL/GenBank/DDBJ databases">
        <title>Genome sequence of Halobacillus naozhouensis KACC 21980.</title>
        <authorList>
            <person name="Kim S."/>
            <person name="Heo J."/>
            <person name="Kwon S.-W."/>
        </authorList>
    </citation>
    <scope>NUCLEOTIDE SEQUENCE [LARGE SCALE GENOMIC DNA]</scope>
    <source>
        <strain evidence="17 18">KCTC 13234</strain>
    </source>
</reference>
<dbReference type="Pfam" id="PF02518">
    <property type="entry name" value="HATPase_c"/>
    <property type="match status" value="1"/>
</dbReference>
<evidence type="ECO:0000256" key="12">
    <source>
        <dbReference type="ARBA" id="ARBA00023012"/>
    </source>
</evidence>
<keyword evidence="4" id="KW-1003">Cell membrane</keyword>
<dbReference type="PRINTS" id="PR00344">
    <property type="entry name" value="BCTRLSENSOR"/>
</dbReference>
<dbReference type="PROSITE" id="PS50885">
    <property type="entry name" value="HAMP"/>
    <property type="match status" value="1"/>
</dbReference>
<evidence type="ECO:0000313" key="18">
    <source>
        <dbReference type="Proteomes" id="UP001221597"/>
    </source>
</evidence>
<keyword evidence="5" id="KW-0597">Phosphoprotein</keyword>
<evidence type="ECO:0000256" key="2">
    <source>
        <dbReference type="ARBA" id="ARBA00004651"/>
    </source>
</evidence>
<dbReference type="CDD" id="cd00075">
    <property type="entry name" value="HATPase"/>
    <property type="match status" value="1"/>
</dbReference>
<dbReference type="Gene3D" id="1.10.287.130">
    <property type="match status" value="1"/>
</dbReference>
<dbReference type="EMBL" id="CP121671">
    <property type="protein sequence ID" value="WFT74542.1"/>
    <property type="molecule type" value="Genomic_DNA"/>
</dbReference>
<dbReference type="InterPro" id="IPR003594">
    <property type="entry name" value="HATPase_dom"/>
</dbReference>
<keyword evidence="12" id="KW-0902">Two-component regulatory system</keyword>
<dbReference type="InterPro" id="IPR036097">
    <property type="entry name" value="HisK_dim/P_sf"/>
</dbReference>
<dbReference type="InterPro" id="IPR003661">
    <property type="entry name" value="HisK_dim/P_dom"/>
</dbReference>
<dbReference type="CDD" id="cd00082">
    <property type="entry name" value="HisKA"/>
    <property type="match status" value="1"/>
</dbReference>
<evidence type="ECO:0000256" key="3">
    <source>
        <dbReference type="ARBA" id="ARBA00012438"/>
    </source>
</evidence>
<dbReference type="InterPro" id="IPR005467">
    <property type="entry name" value="His_kinase_dom"/>
</dbReference>
<comment type="catalytic activity">
    <reaction evidence="1">
        <text>ATP + protein L-histidine = ADP + protein N-phospho-L-histidine.</text>
        <dbReference type="EC" id="2.7.13.3"/>
    </reaction>
</comment>
<dbReference type="SUPFAM" id="SSF47384">
    <property type="entry name" value="Homodimeric domain of signal transducing histidine kinase"/>
    <property type="match status" value="1"/>
</dbReference>
<comment type="subcellular location">
    <subcellularLocation>
        <location evidence="2">Cell membrane</location>
        <topology evidence="2">Multi-pass membrane protein</topology>
    </subcellularLocation>
</comment>
<keyword evidence="8" id="KW-0547">Nucleotide-binding</keyword>
<evidence type="ECO:0000256" key="11">
    <source>
        <dbReference type="ARBA" id="ARBA00022989"/>
    </source>
</evidence>
<dbReference type="PANTHER" id="PTHR45528">
    <property type="entry name" value="SENSOR HISTIDINE KINASE CPXA"/>
    <property type="match status" value="1"/>
</dbReference>
<gene>
    <name evidence="17" type="ORF">P9989_19665</name>
</gene>
<evidence type="ECO:0000256" key="5">
    <source>
        <dbReference type="ARBA" id="ARBA00022553"/>
    </source>
</evidence>
<proteinExistence type="predicted"/>
<evidence type="ECO:0000256" key="1">
    <source>
        <dbReference type="ARBA" id="ARBA00000085"/>
    </source>
</evidence>
<dbReference type="RefSeq" id="WP_283076538.1">
    <property type="nucleotide sequence ID" value="NZ_CP121671.1"/>
</dbReference>
<keyword evidence="11 14" id="KW-1133">Transmembrane helix</keyword>
<feature type="domain" description="Histidine kinase" evidence="15">
    <location>
        <begin position="237"/>
        <end position="446"/>
    </location>
</feature>
<keyword evidence="7 14" id="KW-0812">Transmembrane</keyword>
<evidence type="ECO:0000256" key="13">
    <source>
        <dbReference type="ARBA" id="ARBA00023136"/>
    </source>
</evidence>
<dbReference type="PANTHER" id="PTHR45528:SF1">
    <property type="entry name" value="SENSOR HISTIDINE KINASE CPXA"/>
    <property type="match status" value="1"/>
</dbReference>
<dbReference type="Gene3D" id="3.30.565.10">
    <property type="entry name" value="Histidine kinase-like ATPase, C-terminal domain"/>
    <property type="match status" value="1"/>
</dbReference>
<dbReference type="Proteomes" id="UP001221597">
    <property type="component" value="Chromosome"/>
</dbReference>
<evidence type="ECO:0000313" key="17">
    <source>
        <dbReference type="EMBL" id="WFT74542.1"/>
    </source>
</evidence>
<evidence type="ECO:0000256" key="4">
    <source>
        <dbReference type="ARBA" id="ARBA00022475"/>
    </source>
</evidence>
<evidence type="ECO:0000256" key="7">
    <source>
        <dbReference type="ARBA" id="ARBA00022692"/>
    </source>
</evidence>
<keyword evidence="10" id="KW-0067">ATP-binding</keyword>
<dbReference type="SUPFAM" id="SSF55874">
    <property type="entry name" value="ATPase domain of HSP90 chaperone/DNA topoisomerase II/histidine kinase"/>
    <property type="match status" value="1"/>
</dbReference>
<keyword evidence="18" id="KW-1185">Reference proteome</keyword>
<dbReference type="SMART" id="SM00388">
    <property type="entry name" value="HisKA"/>
    <property type="match status" value="1"/>
</dbReference>
<dbReference type="EC" id="2.7.13.3" evidence="3"/>
<dbReference type="InterPro" id="IPR003660">
    <property type="entry name" value="HAMP_dom"/>
</dbReference>
<dbReference type="InterPro" id="IPR036890">
    <property type="entry name" value="HATPase_C_sf"/>
</dbReference>
<name>A0ABY8IXI7_9BACI</name>
<dbReference type="Pfam" id="PF00512">
    <property type="entry name" value="HisKA"/>
    <property type="match status" value="1"/>
</dbReference>
<evidence type="ECO:0000256" key="9">
    <source>
        <dbReference type="ARBA" id="ARBA00022777"/>
    </source>
</evidence>
<feature type="domain" description="HAMP" evidence="16">
    <location>
        <begin position="177"/>
        <end position="229"/>
    </location>
</feature>
<evidence type="ECO:0000259" key="15">
    <source>
        <dbReference type="PROSITE" id="PS50109"/>
    </source>
</evidence>
<dbReference type="InterPro" id="IPR050398">
    <property type="entry name" value="HssS/ArlS-like"/>
</dbReference>
<keyword evidence="9 17" id="KW-0418">Kinase</keyword>
<dbReference type="InterPro" id="IPR004358">
    <property type="entry name" value="Sig_transdc_His_kin-like_C"/>
</dbReference>
<dbReference type="PROSITE" id="PS50109">
    <property type="entry name" value="HIS_KIN"/>
    <property type="match status" value="1"/>
</dbReference>
<dbReference type="GO" id="GO:0016301">
    <property type="term" value="F:kinase activity"/>
    <property type="evidence" value="ECO:0007669"/>
    <property type="project" value="UniProtKB-KW"/>
</dbReference>
<keyword evidence="6" id="KW-0808">Transferase</keyword>